<evidence type="ECO:0000313" key="4">
    <source>
        <dbReference type="Proteomes" id="UP000295223"/>
    </source>
</evidence>
<keyword evidence="2" id="KW-0040">ANK repeat</keyword>
<dbReference type="SUPFAM" id="SSF48403">
    <property type="entry name" value="Ankyrin repeat"/>
    <property type="match status" value="1"/>
</dbReference>
<dbReference type="InterPro" id="IPR050745">
    <property type="entry name" value="Multifunctional_regulatory"/>
</dbReference>
<organism evidence="3 4">
    <name type="scientific">Salmonella senftenberg</name>
    <dbReference type="NCBI Taxonomy" id="28150"/>
    <lineage>
        <taxon>Bacteria</taxon>
        <taxon>Pseudomonadati</taxon>
        <taxon>Pseudomonadota</taxon>
        <taxon>Gammaproteobacteria</taxon>
        <taxon>Enterobacterales</taxon>
        <taxon>Enterobacteriaceae</taxon>
        <taxon>Salmonella</taxon>
    </lineage>
</organism>
<dbReference type="PANTHER" id="PTHR24189">
    <property type="entry name" value="MYOTROPHIN"/>
    <property type="match status" value="1"/>
</dbReference>
<dbReference type="InterPro" id="IPR036770">
    <property type="entry name" value="Ankyrin_rpt-contain_sf"/>
</dbReference>
<dbReference type="AlphaFoldDB" id="A0A4P7LWA5"/>
<dbReference type="PANTHER" id="PTHR24189:SF50">
    <property type="entry name" value="ANKYRIN REPEAT AND SOCS BOX PROTEIN 2"/>
    <property type="match status" value="1"/>
</dbReference>
<proteinExistence type="predicted"/>
<protein>
    <submittedName>
        <fullName evidence="3">Ankyrin repeat domain-containing protein</fullName>
    </submittedName>
</protein>
<dbReference type="Gene3D" id="1.25.40.20">
    <property type="entry name" value="Ankyrin repeat-containing domain"/>
    <property type="match status" value="1"/>
</dbReference>
<reference evidence="3 4" key="1">
    <citation type="submission" date="2019-04" db="EMBL/GenBank/DDBJ databases">
        <title>Development of a multi-locus typing scheme for an Enterobacteriaceae linear plasmid that mediates inter-species transfer of flagella.</title>
        <authorList>
            <person name="Robertson J."/>
            <person name="Lin J."/>
            <person name="Wren-Hedegus A."/>
            <person name="Arya G."/>
            <person name="Carrillo C."/>
            <person name="Nash J.H.E."/>
        </authorList>
    </citation>
    <scope>NUCLEOTIDE SEQUENCE [LARGE SCALE GENOMIC DNA]</scope>
    <source>
        <strain evidence="3 4">SA20130280</strain>
        <plasmid evidence="4">psa20130280.1</plasmid>
    </source>
</reference>
<dbReference type="RefSeq" id="WP_085280896.1">
    <property type="nucleotide sequence ID" value="NZ_CP038592.1"/>
</dbReference>
<evidence type="ECO:0000256" key="2">
    <source>
        <dbReference type="ARBA" id="ARBA00023043"/>
    </source>
</evidence>
<geneLocation type="plasmid" evidence="4">
    <name>psa20130280.1</name>
</geneLocation>
<evidence type="ECO:0000313" key="3">
    <source>
        <dbReference type="EMBL" id="QBY65741.1"/>
    </source>
</evidence>
<dbReference type="Proteomes" id="UP000295223">
    <property type="component" value="Plasmid pSA20130280.1"/>
</dbReference>
<name>A0A4P7LWA5_SALSE</name>
<dbReference type="EMBL" id="CP038594">
    <property type="protein sequence ID" value="QBY65741.1"/>
    <property type="molecule type" value="Genomic_DNA"/>
</dbReference>
<gene>
    <name evidence="3" type="ORF">E5F22_24065</name>
</gene>
<keyword evidence="1" id="KW-0677">Repeat</keyword>
<evidence type="ECO:0000256" key="1">
    <source>
        <dbReference type="ARBA" id="ARBA00022737"/>
    </source>
</evidence>
<accession>A0A4P7LWA5</accession>
<sequence length="236" mass="26693">MKNLIRKIEKYFNQELDFSNISSTTIDGNENLLSGAITYLMHKNIDSEVSLSLLQNIIDNGVNVNHKIEESNSPLIKVFLYQWKNSDFKAKVIEILLSGGADQNIPGHNLLEYATAKECKLLLAYGADLERIADNRSQTAIFDCYCLDKLSVLIDSGANINHSNKKGKTCLACYYKKSEYVRFLLDNGINTESFLNDSDYTEEQKKTVNAMIAQRDNEQLKTVFGNNLESKGMIRI</sequence>
<keyword evidence="3" id="KW-0614">Plasmid</keyword>